<feature type="compositionally biased region" description="Polar residues" evidence="1">
    <location>
        <begin position="84"/>
        <end position="99"/>
    </location>
</feature>
<reference evidence="2 3" key="1">
    <citation type="journal article" date="2012" name="Genome Biol.">
        <title>Genome and low-iron response of an oceanic diatom adapted to chronic iron limitation.</title>
        <authorList>
            <person name="Lommer M."/>
            <person name="Specht M."/>
            <person name="Roy A.S."/>
            <person name="Kraemer L."/>
            <person name="Andreson R."/>
            <person name="Gutowska M.A."/>
            <person name="Wolf J."/>
            <person name="Bergner S.V."/>
            <person name="Schilhabel M.B."/>
            <person name="Klostermeier U.C."/>
            <person name="Beiko R.G."/>
            <person name="Rosenstiel P."/>
            <person name="Hippler M."/>
            <person name="Laroche J."/>
        </authorList>
    </citation>
    <scope>NUCLEOTIDE SEQUENCE [LARGE SCALE GENOMIC DNA]</scope>
    <source>
        <strain evidence="2 3">CCMP1005</strain>
    </source>
</reference>
<protein>
    <submittedName>
        <fullName evidence="2">Uncharacterized protein</fullName>
    </submittedName>
</protein>
<name>K0S1A6_THAOC</name>
<feature type="compositionally biased region" description="Polar residues" evidence="1">
    <location>
        <begin position="1"/>
        <end position="10"/>
    </location>
</feature>
<gene>
    <name evidence="2" type="ORF">THAOC_19901</name>
</gene>
<proteinExistence type="predicted"/>
<keyword evidence="3" id="KW-1185">Reference proteome</keyword>
<accession>K0S1A6</accession>
<organism evidence="2 3">
    <name type="scientific">Thalassiosira oceanica</name>
    <name type="common">Marine diatom</name>
    <dbReference type="NCBI Taxonomy" id="159749"/>
    <lineage>
        <taxon>Eukaryota</taxon>
        <taxon>Sar</taxon>
        <taxon>Stramenopiles</taxon>
        <taxon>Ochrophyta</taxon>
        <taxon>Bacillariophyta</taxon>
        <taxon>Coscinodiscophyceae</taxon>
        <taxon>Thalassiosirophycidae</taxon>
        <taxon>Thalassiosirales</taxon>
        <taxon>Thalassiosiraceae</taxon>
        <taxon>Thalassiosira</taxon>
    </lineage>
</organism>
<feature type="non-terminal residue" evidence="2">
    <location>
        <position position="1"/>
    </location>
</feature>
<comment type="caution">
    <text evidence="2">The sequence shown here is derived from an EMBL/GenBank/DDBJ whole genome shotgun (WGS) entry which is preliminary data.</text>
</comment>
<evidence type="ECO:0000313" key="2">
    <source>
        <dbReference type="EMBL" id="EJK59828.1"/>
    </source>
</evidence>
<feature type="region of interest" description="Disordered" evidence="1">
    <location>
        <begin position="1"/>
        <end position="107"/>
    </location>
</feature>
<evidence type="ECO:0000256" key="1">
    <source>
        <dbReference type="SAM" id="MobiDB-lite"/>
    </source>
</evidence>
<sequence>AVRGPAQSTPALGELESEAERDRPGPSTPSLGGLESEARSERPGSSTPSLGELESEAERDRPGSSAPSPGGLDSEASPFKKIPKTTSLPIPASATQHTAPTLEGFPAPARIYKPHRDILFTQSLHPPTQNPPFLWHMVAMVN</sequence>
<dbReference type="EMBL" id="AGNL01022228">
    <property type="protein sequence ID" value="EJK59828.1"/>
    <property type="molecule type" value="Genomic_DNA"/>
</dbReference>
<dbReference type="AlphaFoldDB" id="K0S1A6"/>
<dbReference type="Proteomes" id="UP000266841">
    <property type="component" value="Unassembled WGS sequence"/>
</dbReference>
<evidence type="ECO:0000313" key="3">
    <source>
        <dbReference type="Proteomes" id="UP000266841"/>
    </source>
</evidence>